<organism evidence="2 3">
    <name type="scientific">Pleurodeles waltl</name>
    <name type="common">Iberian ribbed newt</name>
    <dbReference type="NCBI Taxonomy" id="8319"/>
    <lineage>
        <taxon>Eukaryota</taxon>
        <taxon>Metazoa</taxon>
        <taxon>Chordata</taxon>
        <taxon>Craniata</taxon>
        <taxon>Vertebrata</taxon>
        <taxon>Euteleostomi</taxon>
        <taxon>Amphibia</taxon>
        <taxon>Batrachia</taxon>
        <taxon>Caudata</taxon>
        <taxon>Salamandroidea</taxon>
        <taxon>Salamandridae</taxon>
        <taxon>Pleurodelinae</taxon>
        <taxon>Pleurodeles</taxon>
    </lineage>
</organism>
<gene>
    <name evidence="2" type="ORF">NDU88_003456</name>
</gene>
<feature type="compositionally biased region" description="Basic and acidic residues" evidence="1">
    <location>
        <begin position="10"/>
        <end position="57"/>
    </location>
</feature>
<protein>
    <submittedName>
        <fullName evidence="2">Uncharacterized protein</fullName>
    </submittedName>
</protein>
<evidence type="ECO:0000256" key="1">
    <source>
        <dbReference type="SAM" id="MobiDB-lite"/>
    </source>
</evidence>
<evidence type="ECO:0000313" key="2">
    <source>
        <dbReference type="EMBL" id="KAJ1098341.1"/>
    </source>
</evidence>
<keyword evidence="3" id="KW-1185">Reference proteome</keyword>
<accession>A0AAV7M3F5</accession>
<reference evidence="2" key="1">
    <citation type="journal article" date="2022" name="bioRxiv">
        <title>Sequencing and chromosome-scale assembly of the giantPleurodeles waltlgenome.</title>
        <authorList>
            <person name="Brown T."/>
            <person name="Elewa A."/>
            <person name="Iarovenko S."/>
            <person name="Subramanian E."/>
            <person name="Araus A.J."/>
            <person name="Petzold A."/>
            <person name="Susuki M."/>
            <person name="Suzuki K.-i.T."/>
            <person name="Hayashi T."/>
            <person name="Toyoda A."/>
            <person name="Oliveira C."/>
            <person name="Osipova E."/>
            <person name="Leigh N.D."/>
            <person name="Simon A."/>
            <person name="Yun M.H."/>
        </authorList>
    </citation>
    <scope>NUCLEOTIDE SEQUENCE</scope>
    <source>
        <strain evidence="2">20211129_DDA</strain>
        <tissue evidence="2">Liver</tissue>
    </source>
</reference>
<comment type="caution">
    <text evidence="2">The sequence shown here is derived from an EMBL/GenBank/DDBJ whole genome shotgun (WGS) entry which is preliminary data.</text>
</comment>
<dbReference type="AlphaFoldDB" id="A0AAV7M3F5"/>
<dbReference type="Proteomes" id="UP001066276">
    <property type="component" value="Chromosome 10"/>
</dbReference>
<evidence type="ECO:0000313" key="3">
    <source>
        <dbReference type="Proteomes" id="UP001066276"/>
    </source>
</evidence>
<proteinExistence type="predicted"/>
<feature type="region of interest" description="Disordered" evidence="1">
    <location>
        <begin position="1"/>
        <end position="63"/>
    </location>
</feature>
<name>A0AAV7M3F5_PLEWA</name>
<dbReference type="EMBL" id="JANPWB010000014">
    <property type="protein sequence ID" value="KAJ1098341.1"/>
    <property type="molecule type" value="Genomic_DNA"/>
</dbReference>
<sequence>MEPDVEEERADTVSEGREEREWMSYADHKEPKGEQKVEADNVRQGGEEEKRHTSPREQEEETDVWFDVFGHTKPEMVLHRATA</sequence>